<sequence>MSSDRSSWLASLMFVPDRVLTGSPRGGNRRDNVVPPPPPPPPHILNAEFSRLANPFVVVGDELEPPSLIFLKSAHIFVGERPPPPPGDEGHDADGRCGRHGRAAEGPRCSFSGDFSRLCKDDET</sequence>
<feature type="compositionally biased region" description="Basic and acidic residues" evidence="1">
    <location>
        <begin position="88"/>
        <end position="105"/>
    </location>
</feature>
<gene>
    <name evidence="2" type="ORF">STAS_12148</name>
</gene>
<dbReference type="EMBL" id="BKCP01005028">
    <property type="protein sequence ID" value="GER35842.1"/>
    <property type="molecule type" value="Genomic_DNA"/>
</dbReference>
<comment type="caution">
    <text evidence="2">The sequence shown here is derived from an EMBL/GenBank/DDBJ whole genome shotgun (WGS) entry which is preliminary data.</text>
</comment>
<feature type="compositionally biased region" description="Pro residues" evidence="1">
    <location>
        <begin position="34"/>
        <end position="43"/>
    </location>
</feature>
<accession>A0A5A7PTL1</accession>
<evidence type="ECO:0000313" key="3">
    <source>
        <dbReference type="Proteomes" id="UP000325081"/>
    </source>
</evidence>
<dbReference type="Proteomes" id="UP000325081">
    <property type="component" value="Unassembled WGS sequence"/>
</dbReference>
<organism evidence="2 3">
    <name type="scientific">Striga asiatica</name>
    <name type="common">Asiatic witchweed</name>
    <name type="synonym">Buchnera asiatica</name>
    <dbReference type="NCBI Taxonomy" id="4170"/>
    <lineage>
        <taxon>Eukaryota</taxon>
        <taxon>Viridiplantae</taxon>
        <taxon>Streptophyta</taxon>
        <taxon>Embryophyta</taxon>
        <taxon>Tracheophyta</taxon>
        <taxon>Spermatophyta</taxon>
        <taxon>Magnoliopsida</taxon>
        <taxon>eudicotyledons</taxon>
        <taxon>Gunneridae</taxon>
        <taxon>Pentapetalae</taxon>
        <taxon>asterids</taxon>
        <taxon>lamiids</taxon>
        <taxon>Lamiales</taxon>
        <taxon>Orobanchaceae</taxon>
        <taxon>Buchnereae</taxon>
        <taxon>Striga</taxon>
    </lineage>
</organism>
<name>A0A5A7PTL1_STRAF</name>
<keyword evidence="3" id="KW-1185">Reference proteome</keyword>
<feature type="region of interest" description="Disordered" evidence="1">
    <location>
        <begin position="80"/>
        <end position="106"/>
    </location>
</feature>
<evidence type="ECO:0000313" key="2">
    <source>
        <dbReference type="EMBL" id="GER35842.1"/>
    </source>
</evidence>
<dbReference type="AlphaFoldDB" id="A0A5A7PTL1"/>
<evidence type="ECO:0000256" key="1">
    <source>
        <dbReference type="SAM" id="MobiDB-lite"/>
    </source>
</evidence>
<reference evidence="3" key="1">
    <citation type="journal article" date="2019" name="Curr. Biol.">
        <title>Genome Sequence of Striga asiatica Provides Insight into the Evolution of Plant Parasitism.</title>
        <authorList>
            <person name="Yoshida S."/>
            <person name="Kim S."/>
            <person name="Wafula E.K."/>
            <person name="Tanskanen J."/>
            <person name="Kim Y.M."/>
            <person name="Honaas L."/>
            <person name="Yang Z."/>
            <person name="Spallek T."/>
            <person name="Conn C.E."/>
            <person name="Ichihashi Y."/>
            <person name="Cheong K."/>
            <person name="Cui S."/>
            <person name="Der J.P."/>
            <person name="Gundlach H."/>
            <person name="Jiao Y."/>
            <person name="Hori C."/>
            <person name="Ishida J.K."/>
            <person name="Kasahara H."/>
            <person name="Kiba T."/>
            <person name="Kim M.S."/>
            <person name="Koo N."/>
            <person name="Laohavisit A."/>
            <person name="Lee Y.H."/>
            <person name="Lumba S."/>
            <person name="McCourt P."/>
            <person name="Mortimer J.C."/>
            <person name="Mutuku J.M."/>
            <person name="Nomura T."/>
            <person name="Sasaki-Sekimoto Y."/>
            <person name="Seto Y."/>
            <person name="Wang Y."/>
            <person name="Wakatake T."/>
            <person name="Sakakibara H."/>
            <person name="Demura T."/>
            <person name="Yamaguchi S."/>
            <person name="Yoneyama K."/>
            <person name="Manabe R.I."/>
            <person name="Nelson D.C."/>
            <person name="Schulman A.H."/>
            <person name="Timko M.P."/>
            <person name="dePamphilis C.W."/>
            <person name="Choi D."/>
            <person name="Shirasu K."/>
        </authorList>
    </citation>
    <scope>NUCLEOTIDE SEQUENCE [LARGE SCALE GENOMIC DNA]</scope>
    <source>
        <strain evidence="3">cv. UVA1</strain>
    </source>
</reference>
<proteinExistence type="predicted"/>
<protein>
    <submittedName>
        <fullName evidence="2">Transcription factor FapR</fullName>
    </submittedName>
</protein>
<feature type="region of interest" description="Disordered" evidence="1">
    <location>
        <begin position="18"/>
        <end position="46"/>
    </location>
</feature>